<dbReference type="PROSITE" id="PS50948">
    <property type="entry name" value="PAN"/>
    <property type="match status" value="3"/>
</dbReference>
<accession>A0A183V6I3</accession>
<sequence length="593" mass="66737">MLQLSHLLIAFLVSHVNSRSPYLRCFQKTVRRSIDNAQPMFELFYVTHYQCIDQCILATNNNAPNAKICRSFVYDYTQHSCRLYDHDGNQPPAIMHPAEGSDYYKRTAILNQCAGPITPMANSHSVRSSSNPNLHTLKMTSTGELPWRSRVHGSTLFEHFNEQSKEQHATEATVQESHATDYRHHADHFKQSPRTTSSRQHGNKVEEEVDRLTFQFYIFIEVKDPKQLGMLHSLISLQLEDGNGGISSNEQNRMTNVEKNESGFDYQTSRNPRLVEPRKRITTPSPSSVSGSEWILEDKDALRARHSRVQADTAAAARSIHNAHPVESVTRSSSTTTSQTHGSRQSQCSTSIAYYVVIGNEIVVPISSNENDAIVIQGVEQSQCTRYCSANKGAGGEPIKCSSINYFPLTRKCELYSILAEPHGPGSLVENDDVIYSEKFCLPVESADCYEGEIFILYVQKKVIHGELDVVSANSITTCLRHCLQTDMCKSATFDSSNRRCHLHDADIGSSPSAMKDASAGWVTIENDCRMRAAHHNHKGSSEDHENAIGPREVQWTEWTDCQFKLRGQLVRVRTRQCESDCPDEGLQVERCY</sequence>
<organism evidence="5 6">
    <name type="scientific">Toxocara canis</name>
    <name type="common">Canine roundworm</name>
    <dbReference type="NCBI Taxonomy" id="6265"/>
    <lineage>
        <taxon>Eukaryota</taxon>
        <taxon>Metazoa</taxon>
        <taxon>Ecdysozoa</taxon>
        <taxon>Nematoda</taxon>
        <taxon>Chromadorea</taxon>
        <taxon>Rhabditida</taxon>
        <taxon>Spirurina</taxon>
        <taxon>Ascaridomorpha</taxon>
        <taxon>Ascaridoidea</taxon>
        <taxon>Toxocaridae</taxon>
        <taxon>Toxocara</taxon>
    </lineage>
</organism>
<feature type="region of interest" description="Disordered" evidence="1">
    <location>
        <begin position="185"/>
        <end position="205"/>
    </location>
</feature>
<evidence type="ECO:0000313" key="6">
    <source>
        <dbReference type="WBParaSite" id="TCNE_0001635401-mRNA-1"/>
    </source>
</evidence>
<evidence type="ECO:0000256" key="1">
    <source>
        <dbReference type="SAM" id="MobiDB-lite"/>
    </source>
</evidence>
<name>A0A183V6I3_TOXCA</name>
<proteinExistence type="predicted"/>
<feature type="domain" description="Apple" evidence="3">
    <location>
        <begin position="25"/>
        <end position="108"/>
    </location>
</feature>
<dbReference type="GO" id="GO:0009653">
    <property type="term" value="P:anatomical structure morphogenesis"/>
    <property type="evidence" value="ECO:0007669"/>
    <property type="project" value="TreeGrafter"/>
</dbReference>
<feature type="compositionally biased region" description="Low complexity" evidence="1">
    <location>
        <begin position="328"/>
        <end position="344"/>
    </location>
</feature>
<evidence type="ECO:0000256" key="2">
    <source>
        <dbReference type="SAM" id="SignalP"/>
    </source>
</evidence>
<dbReference type="PANTHER" id="PTHR47327">
    <property type="entry name" value="FI18240P1-RELATED"/>
    <property type="match status" value="1"/>
</dbReference>
<reference evidence="6" key="1">
    <citation type="submission" date="2016-06" db="UniProtKB">
        <authorList>
            <consortium name="WormBaseParasite"/>
        </authorList>
    </citation>
    <scope>IDENTIFICATION</scope>
</reference>
<protein>
    <submittedName>
        <fullName evidence="6">PAN domain protein</fullName>
    </submittedName>
</protein>
<feature type="region of interest" description="Disordered" evidence="1">
    <location>
        <begin position="314"/>
        <end position="344"/>
    </location>
</feature>
<dbReference type="InterPro" id="IPR052774">
    <property type="entry name" value="Celegans_DevNeuronal_Protein"/>
</dbReference>
<dbReference type="SMART" id="SM00473">
    <property type="entry name" value="PAN_AP"/>
    <property type="match status" value="3"/>
</dbReference>
<dbReference type="SUPFAM" id="SSF57414">
    <property type="entry name" value="Hairpin loop containing domain-like"/>
    <property type="match status" value="3"/>
</dbReference>
<dbReference type="InterPro" id="IPR003609">
    <property type="entry name" value="Pan_app"/>
</dbReference>
<evidence type="ECO:0000313" key="5">
    <source>
        <dbReference type="Proteomes" id="UP000050794"/>
    </source>
</evidence>
<feature type="domain" description="Apple" evidence="3">
    <location>
        <begin position="348"/>
        <end position="441"/>
    </location>
</feature>
<dbReference type="Proteomes" id="UP000050794">
    <property type="component" value="Unassembled WGS sequence"/>
</dbReference>
<dbReference type="WBParaSite" id="TCNE_0001635401-mRNA-1">
    <property type="protein sequence ID" value="TCNE_0001635401-mRNA-1"/>
    <property type="gene ID" value="TCNE_0001635401"/>
</dbReference>
<gene>
    <name evidence="4" type="ORF">TCNE_LOCUS16355</name>
</gene>
<dbReference type="Pfam" id="PF00024">
    <property type="entry name" value="PAN_1"/>
    <property type="match status" value="3"/>
</dbReference>
<evidence type="ECO:0000259" key="3">
    <source>
        <dbReference type="PROSITE" id="PS50948"/>
    </source>
</evidence>
<feature type="signal peptide" evidence="2">
    <location>
        <begin position="1"/>
        <end position="18"/>
    </location>
</feature>
<dbReference type="PANTHER" id="PTHR47327:SF22">
    <property type="entry name" value="APPLE DOMAIN-CONTAINING PROTEIN"/>
    <property type="match status" value="1"/>
</dbReference>
<evidence type="ECO:0000313" key="4">
    <source>
        <dbReference type="EMBL" id="VDM47676.1"/>
    </source>
</evidence>
<dbReference type="AlphaFoldDB" id="A0A183V6I3"/>
<reference evidence="4 5" key="2">
    <citation type="submission" date="2018-11" db="EMBL/GenBank/DDBJ databases">
        <authorList>
            <consortium name="Pathogen Informatics"/>
        </authorList>
    </citation>
    <scope>NUCLEOTIDE SEQUENCE [LARGE SCALE GENOMIC DNA]</scope>
</reference>
<dbReference type="CDD" id="cd01099">
    <property type="entry name" value="PAN_AP_HGF"/>
    <property type="match status" value="2"/>
</dbReference>
<dbReference type="EMBL" id="UYWY01023522">
    <property type="protein sequence ID" value="VDM47676.1"/>
    <property type="molecule type" value="Genomic_DNA"/>
</dbReference>
<feature type="chain" id="PRO_5044553640" evidence="2">
    <location>
        <begin position="19"/>
        <end position="593"/>
    </location>
</feature>
<dbReference type="Gene3D" id="3.50.4.10">
    <property type="entry name" value="Hepatocyte Growth Factor"/>
    <property type="match status" value="3"/>
</dbReference>
<keyword evidence="5" id="KW-1185">Reference proteome</keyword>
<feature type="domain" description="Apple" evidence="3">
    <location>
        <begin position="449"/>
        <end position="529"/>
    </location>
</feature>
<keyword evidence="2" id="KW-0732">Signal</keyword>